<name>A0ABD0LPN1_9CAEN</name>
<reference evidence="1 2" key="1">
    <citation type="journal article" date="2023" name="Sci. Data">
        <title>Genome assembly of the Korean intertidal mud-creeper Batillaria attramentaria.</title>
        <authorList>
            <person name="Patra A.K."/>
            <person name="Ho P.T."/>
            <person name="Jun S."/>
            <person name="Lee S.J."/>
            <person name="Kim Y."/>
            <person name="Won Y.J."/>
        </authorList>
    </citation>
    <scope>NUCLEOTIDE SEQUENCE [LARGE SCALE GENOMIC DNA]</scope>
    <source>
        <strain evidence="1">Wonlab-2016</strain>
    </source>
</reference>
<dbReference type="AlphaFoldDB" id="A0ABD0LPN1"/>
<dbReference type="Proteomes" id="UP001519460">
    <property type="component" value="Unassembled WGS sequence"/>
</dbReference>
<evidence type="ECO:0000313" key="2">
    <source>
        <dbReference type="Proteomes" id="UP001519460"/>
    </source>
</evidence>
<evidence type="ECO:0000313" key="1">
    <source>
        <dbReference type="EMBL" id="KAK7501500.1"/>
    </source>
</evidence>
<proteinExistence type="predicted"/>
<gene>
    <name evidence="1" type="ORF">BaRGS_00007304</name>
</gene>
<accession>A0ABD0LPN1</accession>
<keyword evidence="2" id="KW-1185">Reference proteome</keyword>
<dbReference type="EMBL" id="JACVVK020000031">
    <property type="protein sequence ID" value="KAK7501500.1"/>
    <property type="molecule type" value="Genomic_DNA"/>
</dbReference>
<sequence length="102" mass="11477">MQAFYEQLQRTVAAVLRLSFHWVQEFAARAPSVTVTELTQCVSVSGQVKADGVEESVLVVWVCEGEREMHRKKKKPTHTKKTTPKLIATLHAPRLPSFETAT</sequence>
<protein>
    <submittedName>
        <fullName evidence="1">Uncharacterized protein</fullName>
    </submittedName>
</protein>
<organism evidence="1 2">
    <name type="scientific">Batillaria attramentaria</name>
    <dbReference type="NCBI Taxonomy" id="370345"/>
    <lineage>
        <taxon>Eukaryota</taxon>
        <taxon>Metazoa</taxon>
        <taxon>Spiralia</taxon>
        <taxon>Lophotrochozoa</taxon>
        <taxon>Mollusca</taxon>
        <taxon>Gastropoda</taxon>
        <taxon>Caenogastropoda</taxon>
        <taxon>Sorbeoconcha</taxon>
        <taxon>Cerithioidea</taxon>
        <taxon>Batillariidae</taxon>
        <taxon>Batillaria</taxon>
    </lineage>
</organism>
<comment type="caution">
    <text evidence="1">The sequence shown here is derived from an EMBL/GenBank/DDBJ whole genome shotgun (WGS) entry which is preliminary data.</text>
</comment>